<accession>A0ABT8F8F6</accession>
<dbReference type="Gene3D" id="3.30.2310.20">
    <property type="entry name" value="RelE-like"/>
    <property type="match status" value="1"/>
</dbReference>
<dbReference type="InterPro" id="IPR007712">
    <property type="entry name" value="RelE/ParE_toxin"/>
</dbReference>
<dbReference type="Proteomes" id="UP001168552">
    <property type="component" value="Unassembled WGS sequence"/>
</dbReference>
<gene>
    <name evidence="2" type="ORF">QWY31_14720</name>
</gene>
<reference evidence="2" key="1">
    <citation type="submission" date="2023-06" db="EMBL/GenBank/DDBJ databases">
        <title>Cytophagales bacterium Strain LB-30, isolated from soil.</title>
        <authorList>
            <person name="Liu B."/>
        </authorList>
    </citation>
    <scope>NUCLEOTIDE SEQUENCE</scope>
    <source>
        <strain evidence="2">LB-30</strain>
    </source>
</reference>
<dbReference type="EMBL" id="JAUHJS010000008">
    <property type="protein sequence ID" value="MDN4166762.1"/>
    <property type="molecule type" value="Genomic_DNA"/>
</dbReference>
<sequence>MAKRTVKWTRTADLQLVGTLEYWVNRNKSNTYPKKLIKIVSDRTKHIAQRPFAYKLANFIDTRVASFGNYSIFYKVTENEIIITAFWDNRQDPKELLRILKEES</sequence>
<organism evidence="2 3">
    <name type="scientific">Shiella aurantiaca</name>
    <dbReference type="NCBI Taxonomy" id="3058365"/>
    <lineage>
        <taxon>Bacteria</taxon>
        <taxon>Pseudomonadati</taxon>
        <taxon>Bacteroidota</taxon>
        <taxon>Cytophagia</taxon>
        <taxon>Cytophagales</taxon>
        <taxon>Shiellaceae</taxon>
        <taxon>Shiella</taxon>
    </lineage>
</organism>
<comment type="caution">
    <text evidence="2">The sequence shown here is derived from an EMBL/GenBank/DDBJ whole genome shotgun (WGS) entry which is preliminary data.</text>
</comment>
<keyword evidence="1" id="KW-1277">Toxin-antitoxin system</keyword>
<protein>
    <submittedName>
        <fullName evidence="2">Type II toxin-antitoxin system RelE/ParE family toxin</fullName>
    </submittedName>
</protein>
<name>A0ABT8F8F6_9BACT</name>
<dbReference type="RefSeq" id="WP_320005300.1">
    <property type="nucleotide sequence ID" value="NZ_JAUHJS010000008.1"/>
</dbReference>
<evidence type="ECO:0000313" key="2">
    <source>
        <dbReference type="EMBL" id="MDN4166762.1"/>
    </source>
</evidence>
<keyword evidence="3" id="KW-1185">Reference proteome</keyword>
<dbReference type="InterPro" id="IPR035093">
    <property type="entry name" value="RelE/ParE_toxin_dom_sf"/>
</dbReference>
<proteinExistence type="predicted"/>
<evidence type="ECO:0000313" key="3">
    <source>
        <dbReference type="Proteomes" id="UP001168552"/>
    </source>
</evidence>
<evidence type="ECO:0000256" key="1">
    <source>
        <dbReference type="ARBA" id="ARBA00022649"/>
    </source>
</evidence>
<dbReference type="Pfam" id="PF05016">
    <property type="entry name" value="ParE_toxin"/>
    <property type="match status" value="1"/>
</dbReference>